<dbReference type="AlphaFoldDB" id="J9G9X2"/>
<accession>J9G9X2</accession>
<proteinExistence type="predicted"/>
<gene>
    <name evidence="1" type="ORF">EVA_15644</name>
</gene>
<sequence>MSSSRNSVKSRLPKRFFTASVTSSGFSRTNFISNITIPPNQI</sequence>
<protein>
    <submittedName>
        <fullName evidence="1">Uncharacterized protein</fullName>
    </submittedName>
</protein>
<comment type="caution">
    <text evidence="1">The sequence shown here is derived from an EMBL/GenBank/DDBJ whole genome shotgun (WGS) entry which is preliminary data.</text>
</comment>
<evidence type="ECO:0000313" key="1">
    <source>
        <dbReference type="EMBL" id="EJW96249.1"/>
    </source>
</evidence>
<reference evidence="1" key="1">
    <citation type="journal article" date="2012" name="PLoS ONE">
        <title>Gene sets for utilization of primary and secondary nutrition supplies in the distal gut of endangered iberian lynx.</title>
        <authorList>
            <person name="Alcaide M."/>
            <person name="Messina E."/>
            <person name="Richter M."/>
            <person name="Bargiela R."/>
            <person name="Peplies J."/>
            <person name="Huws S.A."/>
            <person name="Newbold C.J."/>
            <person name="Golyshin P.N."/>
            <person name="Simon M.A."/>
            <person name="Lopez G."/>
            <person name="Yakimov M.M."/>
            <person name="Ferrer M."/>
        </authorList>
    </citation>
    <scope>NUCLEOTIDE SEQUENCE</scope>
</reference>
<organism evidence="1">
    <name type="scientific">gut metagenome</name>
    <dbReference type="NCBI Taxonomy" id="749906"/>
    <lineage>
        <taxon>unclassified sequences</taxon>
        <taxon>metagenomes</taxon>
        <taxon>organismal metagenomes</taxon>
    </lineage>
</organism>
<name>J9G9X2_9ZZZZ</name>
<dbReference type="EMBL" id="AMCI01005385">
    <property type="protein sequence ID" value="EJW96249.1"/>
    <property type="molecule type" value="Genomic_DNA"/>
</dbReference>